<evidence type="ECO:0000313" key="2">
    <source>
        <dbReference type="EMBL" id="KIY49769.1"/>
    </source>
</evidence>
<dbReference type="Proteomes" id="UP000054144">
    <property type="component" value="Unassembled WGS sequence"/>
</dbReference>
<keyword evidence="1" id="KW-1133">Transmembrane helix</keyword>
<organism evidence="2 3">
    <name type="scientific">Fistulina hepatica ATCC 64428</name>
    <dbReference type="NCBI Taxonomy" id="1128425"/>
    <lineage>
        <taxon>Eukaryota</taxon>
        <taxon>Fungi</taxon>
        <taxon>Dikarya</taxon>
        <taxon>Basidiomycota</taxon>
        <taxon>Agaricomycotina</taxon>
        <taxon>Agaricomycetes</taxon>
        <taxon>Agaricomycetidae</taxon>
        <taxon>Agaricales</taxon>
        <taxon>Fistulinaceae</taxon>
        <taxon>Fistulina</taxon>
    </lineage>
</organism>
<proteinExistence type="predicted"/>
<protein>
    <submittedName>
        <fullName evidence="2">Uncharacterized protein</fullName>
    </submittedName>
</protein>
<dbReference type="PANTHER" id="PTHR37992:SF1">
    <property type="entry name" value="DUF1774-DOMAIN-CONTAINING PROTEIN"/>
    <property type="match status" value="1"/>
</dbReference>
<feature type="transmembrane region" description="Helical" evidence="1">
    <location>
        <begin position="24"/>
        <end position="44"/>
    </location>
</feature>
<evidence type="ECO:0000313" key="3">
    <source>
        <dbReference type="Proteomes" id="UP000054144"/>
    </source>
</evidence>
<gene>
    <name evidence="2" type="ORF">FISHEDRAFT_40483</name>
</gene>
<feature type="transmembrane region" description="Helical" evidence="1">
    <location>
        <begin position="251"/>
        <end position="273"/>
    </location>
</feature>
<feature type="transmembrane region" description="Helical" evidence="1">
    <location>
        <begin position="64"/>
        <end position="87"/>
    </location>
</feature>
<feature type="transmembrane region" description="Helical" evidence="1">
    <location>
        <begin position="99"/>
        <end position="117"/>
    </location>
</feature>
<feature type="transmembrane region" description="Helical" evidence="1">
    <location>
        <begin position="205"/>
        <end position="226"/>
    </location>
</feature>
<dbReference type="OrthoDB" id="3342455at2759"/>
<keyword evidence="3" id="KW-1185">Reference proteome</keyword>
<keyword evidence="1" id="KW-0472">Membrane</keyword>
<name>A0A0D7AF61_9AGAR</name>
<dbReference type="PANTHER" id="PTHR37992">
    <property type="entry name" value="EXPRESSED PROTEIN"/>
    <property type="match status" value="1"/>
</dbReference>
<dbReference type="InterPro" id="IPR013920">
    <property type="entry name" value="DUF1774_fun"/>
</dbReference>
<sequence length="315" mass="35001">MDNVPIDWDNPAVKDYLALVRLQVLTPLSLLINIATIIICSSVVKPSIGGISRMYPTSISPNSFAIAIYVAAIFAGEIGYCVLLSFVRKPETKRALVKAVGFSLVLANWTMAFWAVFWVLQYFLVATILQGLLILFLAYSNVALLIYHPPTSERPLDMALIHAPLRFFMLLPLAIMFPYSLFIYLGLYAPPDGGSGTPQPDSDKYAWPGFGVIITVNVLALAVVILRRDIVWCVASTWLNISMWTRRPKPAAVNVTSIVFTVVLPLALVAAYVQHYFVQKIRRPVRLEGEDPIIHRGVSEDQASGPREIDPEGWN</sequence>
<evidence type="ECO:0000256" key="1">
    <source>
        <dbReference type="SAM" id="Phobius"/>
    </source>
</evidence>
<dbReference type="AlphaFoldDB" id="A0A0D7AF61"/>
<dbReference type="EMBL" id="KN881721">
    <property type="protein sequence ID" value="KIY49769.1"/>
    <property type="molecule type" value="Genomic_DNA"/>
</dbReference>
<feature type="transmembrane region" description="Helical" evidence="1">
    <location>
        <begin position="123"/>
        <end position="147"/>
    </location>
</feature>
<feature type="transmembrane region" description="Helical" evidence="1">
    <location>
        <begin position="167"/>
        <end position="185"/>
    </location>
</feature>
<reference evidence="2 3" key="1">
    <citation type="journal article" date="2015" name="Fungal Genet. Biol.">
        <title>Evolution of novel wood decay mechanisms in Agaricales revealed by the genome sequences of Fistulina hepatica and Cylindrobasidium torrendii.</title>
        <authorList>
            <person name="Floudas D."/>
            <person name="Held B.W."/>
            <person name="Riley R."/>
            <person name="Nagy L.G."/>
            <person name="Koehler G."/>
            <person name="Ransdell A.S."/>
            <person name="Younus H."/>
            <person name="Chow J."/>
            <person name="Chiniquy J."/>
            <person name="Lipzen A."/>
            <person name="Tritt A."/>
            <person name="Sun H."/>
            <person name="Haridas S."/>
            <person name="LaButti K."/>
            <person name="Ohm R.A."/>
            <person name="Kues U."/>
            <person name="Blanchette R.A."/>
            <person name="Grigoriev I.V."/>
            <person name="Minto R.E."/>
            <person name="Hibbett D.S."/>
        </authorList>
    </citation>
    <scope>NUCLEOTIDE SEQUENCE [LARGE SCALE GENOMIC DNA]</scope>
    <source>
        <strain evidence="2 3">ATCC 64428</strain>
    </source>
</reference>
<keyword evidence="1" id="KW-0812">Transmembrane</keyword>
<accession>A0A0D7AF61</accession>